<organism evidence="4 6">
    <name type="scientific">Lentilactobacillus farraginis DSM 18382 = JCM 14108</name>
    <dbReference type="NCBI Taxonomy" id="1423743"/>
    <lineage>
        <taxon>Bacteria</taxon>
        <taxon>Bacillati</taxon>
        <taxon>Bacillota</taxon>
        <taxon>Bacilli</taxon>
        <taxon>Lactobacillales</taxon>
        <taxon>Lactobacillaceae</taxon>
        <taxon>Lentilactobacillus</taxon>
    </lineage>
</organism>
<dbReference type="Proteomes" id="UP000051966">
    <property type="component" value="Unassembled WGS sequence"/>
</dbReference>
<dbReference type="PANTHER" id="PTHR12526">
    <property type="entry name" value="GLYCOSYLTRANSFERASE"/>
    <property type="match status" value="1"/>
</dbReference>
<keyword evidence="7" id="KW-1185">Reference proteome</keyword>
<dbReference type="STRING" id="1423743.FD41_GL000342"/>
<name>X0PL54_9LACO</name>
<evidence type="ECO:0000313" key="6">
    <source>
        <dbReference type="Proteomes" id="UP000019488"/>
    </source>
</evidence>
<protein>
    <submittedName>
        <fullName evidence="5">Glycosyltransferase</fullName>
    </submittedName>
    <submittedName>
        <fullName evidence="4">Poly(Glycerol-phosphate) alpha-glucosyltransferase</fullName>
    </submittedName>
</protein>
<dbReference type="PANTHER" id="PTHR12526:SF629">
    <property type="entry name" value="TEICHURONIC ACID BIOSYNTHESIS GLYCOSYLTRANSFERASE TUAH-RELATED"/>
    <property type="match status" value="1"/>
</dbReference>
<dbReference type="OrthoDB" id="570545at2"/>
<proteinExistence type="predicted"/>
<evidence type="ECO:0000313" key="7">
    <source>
        <dbReference type="Proteomes" id="UP000051966"/>
    </source>
</evidence>
<sequence>MYYFLNQYIKALNSSVEHAEFHRLALFKHERLNAKIVTRDFDPMEKLNAASFGLTQDDILNMYDYFQGTVSVEEKQTSTKGLHIPISYQVKNDSNVSKAYQGGRLAQAIHHTPGRVGEIASVDHYDEFGNIANRELWDSRGFHSASQFLDFDGAPHAEILYRLDGTRALERSWEITDDRKGRVIFNIHLINYKGNDFYFNSEEELFTFFLDEINRQSKEENTFIADRPGVADTSLVNMTTKAKKYLFFPILHAANPEDLTNSPLEPSYEETFKHLDKLDGLITMTDNQARQLRIRLKRRKGKGRNIPITSIPGVAFSSKELKAPRIPMNTRLGNKVLYVGRLGADKGIDNLIRAFVLVVPQVPDAVLDIRGFGTPDYVHSLEQLVNQLNLGYSVKISGYTPDIGPVYDSAKVFAGAAHQDAFPLAMAEATAHGLPLIAFDTNFGPSDIIDDGTNGYLLTPGDLYQYAQDIISLLTDDTKLQRMSNNSYDTAKNYEYKTIWKKWRTALDIKPKRKVSTK</sequence>
<reference evidence="5 7" key="2">
    <citation type="journal article" date="2015" name="Genome Announc.">
        <title>Expanding the biotechnology potential of lactobacilli through comparative genomics of 213 strains and associated genera.</title>
        <authorList>
            <person name="Sun Z."/>
            <person name="Harris H.M."/>
            <person name="McCann A."/>
            <person name="Guo C."/>
            <person name="Argimon S."/>
            <person name="Zhang W."/>
            <person name="Yang X."/>
            <person name="Jeffery I.B."/>
            <person name="Cooney J.C."/>
            <person name="Kagawa T.F."/>
            <person name="Liu W."/>
            <person name="Song Y."/>
            <person name="Salvetti E."/>
            <person name="Wrobel A."/>
            <person name="Rasinkangas P."/>
            <person name="Parkhill J."/>
            <person name="Rea M.C."/>
            <person name="O'Sullivan O."/>
            <person name="Ritari J."/>
            <person name="Douillard F.P."/>
            <person name="Paul Ross R."/>
            <person name="Yang R."/>
            <person name="Briner A.E."/>
            <person name="Felis G.E."/>
            <person name="de Vos W.M."/>
            <person name="Barrangou R."/>
            <person name="Klaenhammer T.R."/>
            <person name="Caufield P.W."/>
            <person name="Cui Y."/>
            <person name="Zhang H."/>
            <person name="O'Toole P.W."/>
        </authorList>
    </citation>
    <scope>NUCLEOTIDE SEQUENCE [LARGE SCALE GENOMIC DNA]</scope>
    <source>
        <strain evidence="5 7">DSM 18382</strain>
    </source>
</reference>
<evidence type="ECO:0000256" key="2">
    <source>
        <dbReference type="ARBA" id="ARBA00022679"/>
    </source>
</evidence>
<dbReference type="Pfam" id="PF00534">
    <property type="entry name" value="Glycos_transf_1"/>
    <property type="match status" value="1"/>
</dbReference>
<dbReference type="EMBL" id="BAKI01000076">
    <property type="protein sequence ID" value="GAF38117.1"/>
    <property type="molecule type" value="Genomic_DNA"/>
</dbReference>
<dbReference type="AlphaFoldDB" id="X0PL54"/>
<reference evidence="4" key="1">
    <citation type="journal article" date="2014" name="Genome Announc.">
        <title>Draft Genome Sequences of Two Lactobacillus Strains, L. farraginis JCM 14108T and L. composti JCM 14202T, Isolated from Compost of Distilled Shochu Residue.</title>
        <authorList>
            <person name="Yuki M."/>
            <person name="Oshima K."/>
            <person name="Suda W."/>
            <person name="Kitahara M."/>
            <person name="Kitamura K."/>
            <person name="Iida T."/>
            <person name="Hattori M."/>
            <person name="Ohkuma M."/>
        </authorList>
    </citation>
    <scope>NUCLEOTIDE SEQUENCE [LARGE SCALE GENOMIC DNA]</scope>
    <source>
        <strain evidence="4">JCM 14108</strain>
    </source>
</reference>
<dbReference type="EMBL" id="AZFY01000094">
    <property type="protein sequence ID" value="KRM07562.1"/>
    <property type="molecule type" value="Genomic_DNA"/>
</dbReference>
<dbReference type="PATRIC" id="fig|1423743.5.peg.354"/>
<evidence type="ECO:0000313" key="4">
    <source>
        <dbReference type="EMBL" id="GAF38117.1"/>
    </source>
</evidence>
<dbReference type="SUPFAM" id="SSF53756">
    <property type="entry name" value="UDP-Glycosyltransferase/glycogen phosphorylase"/>
    <property type="match status" value="1"/>
</dbReference>
<evidence type="ECO:0000256" key="1">
    <source>
        <dbReference type="ARBA" id="ARBA00022676"/>
    </source>
</evidence>
<keyword evidence="2 4" id="KW-0808">Transferase</keyword>
<dbReference type="GO" id="GO:0016757">
    <property type="term" value="F:glycosyltransferase activity"/>
    <property type="evidence" value="ECO:0007669"/>
    <property type="project" value="UniProtKB-KW"/>
</dbReference>
<gene>
    <name evidence="5" type="ORF">FD41_GL000342</name>
    <name evidence="4" type="ORF">JCM14108_3221</name>
</gene>
<comment type="caution">
    <text evidence="4">The sequence shown here is derived from an EMBL/GenBank/DDBJ whole genome shotgun (WGS) entry which is preliminary data.</text>
</comment>
<evidence type="ECO:0000259" key="3">
    <source>
        <dbReference type="Pfam" id="PF00534"/>
    </source>
</evidence>
<feature type="domain" description="Glycosyl transferase family 1" evidence="3">
    <location>
        <begin position="334"/>
        <end position="488"/>
    </location>
</feature>
<accession>X0PL54</accession>
<dbReference type="Gene3D" id="3.40.50.2000">
    <property type="entry name" value="Glycogen Phosphorylase B"/>
    <property type="match status" value="3"/>
</dbReference>
<dbReference type="Proteomes" id="UP000019488">
    <property type="component" value="Unassembled WGS sequence"/>
</dbReference>
<keyword evidence="1" id="KW-0328">Glycosyltransferase</keyword>
<evidence type="ECO:0000313" key="5">
    <source>
        <dbReference type="EMBL" id="KRM07562.1"/>
    </source>
</evidence>
<dbReference type="InterPro" id="IPR001296">
    <property type="entry name" value="Glyco_trans_1"/>
</dbReference>
<dbReference type="RefSeq" id="WP_035181462.1">
    <property type="nucleotide sequence ID" value="NZ_AZFY01000094.1"/>
</dbReference>